<evidence type="ECO:0000256" key="3">
    <source>
        <dbReference type="ARBA" id="ARBA00022448"/>
    </source>
</evidence>
<dbReference type="PROSITE" id="PS50850">
    <property type="entry name" value="MFS"/>
    <property type="match status" value="1"/>
</dbReference>
<dbReference type="InterPro" id="IPR051788">
    <property type="entry name" value="MFS_Transporter"/>
</dbReference>
<feature type="transmembrane region" description="Helical" evidence="7">
    <location>
        <begin position="141"/>
        <end position="159"/>
    </location>
</feature>
<dbReference type="InterPro" id="IPR036259">
    <property type="entry name" value="MFS_trans_sf"/>
</dbReference>
<feature type="transmembrane region" description="Helical" evidence="7">
    <location>
        <begin position="220"/>
        <end position="245"/>
    </location>
</feature>
<dbReference type="Gene3D" id="1.20.1250.20">
    <property type="entry name" value="MFS general substrate transporter like domains"/>
    <property type="match status" value="1"/>
</dbReference>
<accession>A0ABQ6Q3L5</accession>
<evidence type="ECO:0000256" key="2">
    <source>
        <dbReference type="ARBA" id="ARBA00008335"/>
    </source>
</evidence>
<evidence type="ECO:0000313" key="9">
    <source>
        <dbReference type="EMBL" id="GMQ34779.1"/>
    </source>
</evidence>
<dbReference type="SUPFAM" id="SSF103473">
    <property type="entry name" value="MFS general substrate transporter"/>
    <property type="match status" value="1"/>
</dbReference>
<feature type="transmembrane region" description="Helical" evidence="7">
    <location>
        <begin position="257"/>
        <end position="276"/>
    </location>
</feature>
<comment type="caution">
    <text evidence="9">The sequence shown here is derived from an EMBL/GenBank/DDBJ whole genome shotgun (WGS) entry which is preliminary data.</text>
</comment>
<proteinExistence type="inferred from homology"/>
<dbReference type="PANTHER" id="PTHR23514:SF3">
    <property type="entry name" value="BYPASS OF STOP CODON PROTEIN 6"/>
    <property type="match status" value="1"/>
</dbReference>
<evidence type="ECO:0000256" key="7">
    <source>
        <dbReference type="SAM" id="Phobius"/>
    </source>
</evidence>
<evidence type="ECO:0000259" key="8">
    <source>
        <dbReference type="PROSITE" id="PS50850"/>
    </source>
</evidence>
<evidence type="ECO:0000256" key="4">
    <source>
        <dbReference type="ARBA" id="ARBA00022692"/>
    </source>
</evidence>
<dbReference type="Proteomes" id="UP001307705">
    <property type="component" value="Unassembled WGS sequence"/>
</dbReference>
<reference evidence="9 10" key="1">
    <citation type="submission" date="2023-08" db="EMBL/GenBank/DDBJ databases">
        <title>Draft genome sequence of Algoriphagus taiwanensis.</title>
        <authorList>
            <person name="Takatani N."/>
            <person name="Hosokawa M."/>
            <person name="Sawabe T."/>
        </authorList>
    </citation>
    <scope>NUCLEOTIDE SEQUENCE [LARGE SCALE GENOMIC DNA]</scope>
    <source>
        <strain evidence="9 10">JCM 19755</strain>
    </source>
</reference>
<feature type="transmembrane region" description="Helical" evidence="7">
    <location>
        <begin position="171"/>
        <end position="190"/>
    </location>
</feature>
<comment type="subcellular location">
    <subcellularLocation>
        <location evidence="1">Endomembrane system</location>
        <topology evidence="1">Multi-pass membrane protein</topology>
    </subcellularLocation>
</comment>
<evidence type="ECO:0000256" key="6">
    <source>
        <dbReference type="ARBA" id="ARBA00023136"/>
    </source>
</evidence>
<evidence type="ECO:0000313" key="10">
    <source>
        <dbReference type="Proteomes" id="UP001307705"/>
    </source>
</evidence>
<feature type="transmembrane region" description="Helical" evidence="7">
    <location>
        <begin position="365"/>
        <end position="383"/>
    </location>
</feature>
<keyword evidence="10" id="KW-1185">Reference proteome</keyword>
<dbReference type="InterPro" id="IPR020846">
    <property type="entry name" value="MFS_dom"/>
</dbReference>
<protein>
    <submittedName>
        <fullName evidence="9">MFS transporter</fullName>
    </submittedName>
</protein>
<sequence>MAKSSSPVLFKKSILLLVIYMAFISLGLPDSLLGAAWPAMFEDLGVPVDYGGIIFMIIAAGTVVSSLLSGKILQILGYPLMITLSVSMTALALMGFSFSGEFIYLCLLAIPLGLGAGGVDSALNTYVAINYQAKQMNWLHSFWGVGAAIGPIIIGSYLAQGNSWSEGYSTIASIQLGLVLILALSFPLWLKSKTNEESSEEEGSSGFFSLLRRLQGLKHALFVFFCYCTIEASFGMWGASFLVFVKNYEVDQAARLTSLYFFGITLGRFFSGFLTAHFTNRQLVYLGQGVIGLGLVFLLLPFSITVIPGFLLVGLGCAPIFPSLLHETPANFGEKHAQSIMGLQMASAYVGITLMPFLFGKIAIYTGYGFLLGFLGIFLFLIIGMTKRMNAKVDSSSAN</sequence>
<keyword evidence="4 7" id="KW-0812">Transmembrane</keyword>
<gene>
    <name evidence="9" type="ORF">Ataiwa_30520</name>
</gene>
<keyword evidence="6 7" id="KW-0472">Membrane</keyword>
<name>A0ABQ6Q3L5_9BACT</name>
<evidence type="ECO:0000256" key="5">
    <source>
        <dbReference type="ARBA" id="ARBA00022989"/>
    </source>
</evidence>
<feature type="transmembrane region" description="Helical" evidence="7">
    <location>
        <begin position="102"/>
        <end position="129"/>
    </location>
</feature>
<feature type="domain" description="Major facilitator superfamily (MFS) profile" evidence="8">
    <location>
        <begin position="15"/>
        <end position="387"/>
    </location>
</feature>
<comment type="similarity">
    <text evidence="2">Belongs to the major facilitator superfamily.</text>
</comment>
<keyword evidence="3" id="KW-0813">Transport</keyword>
<dbReference type="EMBL" id="BTPE01000011">
    <property type="protein sequence ID" value="GMQ34779.1"/>
    <property type="molecule type" value="Genomic_DNA"/>
</dbReference>
<dbReference type="Pfam" id="PF07690">
    <property type="entry name" value="MFS_1"/>
    <property type="match status" value="2"/>
</dbReference>
<organism evidence="9 10">
    <name type="scientific">Algoriphagus taiwanensis</name>
    <dbReference type="NCBI Taxonomy" id="1445656"/>
    <lineage>
        <taxon>Bacteria</taxon>
        <taxon>Pseudomonadati</taxon>
        <taxon>Bacteroidota</taxon>
        <taxon>Cytophagia</taxon>
        <taxon>Cytophagales</taxon>
        <taxon>Cyclobacteriaceae</taxon>
        <taxon>Algoriphagus</taxon>
    </lineage>
</organism>
<keyword evidence="5 7" id="KW-1133">Transmembrane helix</keyword>
<dbReference type="RefSeq" id="WP_338229600.1">
    <property type="nucleotide sequence ID" value="NZ_BTPE01000011.1"/>
</dbReference>
<dbReference type="InterPro" id="IPR011701">
    <property type="entry name" value="MFS"/>
</dbReference>
<feature type="transmembrane region" description="Helical" evidence="7">
    <location>
        <begin position="50"/>
        <end position="68"/>
    </location>
</feature>
<dbReference type="PANTHER" id="PTHR23514">
    <property type="entry name" value="BYPASS OF STOP CODON PROTEIN 6"/>
    <property type="match status" value="1"/>
</dbReference>
<feature type="transmembrane region" description="Helical" evidence="7">
    <location>
        <begin position="75"/>
        <end position="96"/>
    </location>
</feature>
<evidence type="ECO:0000256" key="1">
    <source>
        <dbReference type="ARBA" id="ARBA00004127"/>
    </source>
</evidence>